<gene>
    <name evidence="1" type="ORF">GSOID_T00026321001</name>
</gene>
<sequence>DVAVPDVEKIISESGSVVVIGLASDSLKSSFF</sequence>
<accession>E4Z4I8</accession>
<dbReference type="EMBL" id="FN657332">
    <property type="protein sequence ID" value="CBY42616.1"/>
    <property type="molecule type" value="Genomic_DNA"/>
</dbReference>
<organism evidence="1">
    <name type="scientific">Oikopleura dioica</name>
    <name type="common">Tunicate</name>
    <dbReference type="NCBI Taxonomy" id="34765"/>
    <lineage>
        <taxon>Eukaryota</taxon>
        <taxon>Metazoa</taxon>
        <taxon>Chordata</taxon>
        <taxon>Tunicata</taxon>
        <taxon>Appendicularia</taxon>
        <taxon>Copelata</taxon>
        <taxon>Oikopleuridae</taxon>
        <taxon>Oikopleura</taxon>
    </lineage>
</organism>
<name>E4Z4I8_OIKDI</name>
<reference evidence="1" key="1">
    <citation type="journal article" date="2010" name="Science">
        <title>Plasticity of animal genome architecture unmasked by rapid evolution of a pelagic tunicate.</title>
        <authorList>
            <person name="Denoeud F."/>
            <person name="Henriet S."/>
            <person name="Mungpakdee S."/>
            <person name="Aury J.M."/>
            <person name="Da Silva C."/>
            <person name="Brinkmann H."/>
            <person name="Mikhaleva J."/>
            <person name="Olsen L.C."/>
            <person name="Jubin C."/>
            <person name="Canestro C."/>
            <person name="Bouquet J.M."/>
            <person name="Danks G."/>
            <person name="Poulain J."/>
            <person name="Campsteijn C."/>
            <person name="Adamski M."/>
            <person name="Cross I."/>
            <person name="Yadetie F."/>
            <person name="Muffato M."/>
            <person name="Louis A."/>
            <person name="Butcher S."/>
            <person name="Tsagkogeorga G."/>
            <person name="Konrad A."/>
            <person name="Singh S."/>
            <person name="Jensen M.F."/>
            <person name="Cong E.H."/>
            <person name="Eikeseth-Otteraa H."/>
            <person name="Noel B."/>
            <person name="Anthouard V."/>
            <person name="Porcel B.M."/>
            <person name="Kachouri-Lafond R."/>
            <person name="Nishino A."/>
            <person name="Ugolini M."/>
            <person name="Chourrout P."/>
            <person name="Nishida H."/>
            <person name="Aasland R."/>
            <person name="Huzurbazar S."/>
            <person name="Westhof E."/>
            <person name="Delsuc F."/>
            <person name="Lehrach H."/>
            <person name="Reinhardt R."/>
            <person name="Weissenbach J."/>
            <person name="Roy S.W."/>
            <person name="Artiguenave F."/>
            <person name="Postlethwait J.H."/>
            <person name="Manak J.R."/>
            <person name="Thompson E.M."/>
            <person name="Jaillon O."/>
            <person name="Du Pasquier L."/>
            <person name="Boudinot P."/>
            <person name="Liberles D.A."/>
            <person name="Volff J.N."/>
            <person name="Philippe H."/>
            <person name="Lenhard B."/>
            <person name="Roest Crollius H."/>
            <person name="Wincker P."/>
            <person name="Chourrout D."/>
        </authorList>
    </citation>
    <scope>NUCLEOTIDE SEQUENCE [LARGE SCALE GENOMIC DNA]</scope>
</reference>
<protein>
    <submittedName>
        <fullName evidence="1">Uncharacterized protein</fullName>
    </submittedName>
</protein>
<proteinExistence type="predicted"/>
<dbReference type="AlphaFoldDB" id="E4Z4I8"/>
<feature type="non-terminal residue" evidence="1">
    <location>
        <position position="1"/>
    </location>
</feature>
<dbReference type="Proteomes" id="UP000011014">
    <property type="component" value="Unassembled WGS sequence"/>
</dbReference>
<evidence type="ECO:0000313" key="1">
    <source>
        <dbReference type="EMBL" id="CBY42616.1"/>
    </source>
</evidence>